<reference evidence="2 3" key="1">
    <citation type="submission" date="2018-07" db="EMBL/GenBank/DDBJ databases">
        <title>Genomic Encyclopedia of Type Strains, Phase IV (KMG-IV): sequencing the most valuable type-strain genomes for metagenomic binning, comparative biology and taxonomic classification.</title>
        <authorList>
            <person name="Goeker M."/>
        </authorList>
    </citation>
    <scope>NUCLEOTIDE SEQUENCE [LARGE SCALE GENOMIC DNA]</scope>
    <source>
        <strain evidence="2 3">DSM 4134</strain>
    </source>
</reference>
<protein>
    <submittedName>
        <fullName evidence="2">Uncharacterized protein DUF1080</fullName>
    </submittedName>
</protein>
<dbReference type="RefSeq" id="WP_221409504.1">
    <property type="nucleotide sequence ID" value="NZ_QREG01000010.1"/>
</dbReference>
<gene>
    <name evidence="2" type="ORF">C7460_1104</name>
</gene>
<proteinExistence type="predicted"/>
<name>A0A3D9L2W6_MARFU</name>
<dbReference type="Gene3D" id="2.60.120.560">
    <property type="entry name" value="Exo-inulinase, domain 1"/>
    <property type="match status" value="1"/>
</dbReference>
<dbReference type="EMBL" id="QREG01000010">
    <property type="protein sequence ID" value="RED98334.1"/>
    <property type="molecule type" value="Genomic_DNA"/>
</dbReference>
<dbReference type="GO" id="GO:0016787">
    <property type="term" value="F:hydrolase activity"/>
    <property type="evidence" value="ECO:0007669"/>
    <property type="project" value="InterPro"/>
</dbReference>
<evidence type="ECO:0000313" key="3">
    <source>
        <dbReference type="Proteomes" id="UP000256779"/>
    </source>
</evidence>
<evidence type="ECO:0000313" key="2">
    <source>
        <dbReference type="EMBL" id="RED98334.1"/>
    </source>
</evidence>
<keyword evidence="3" id="KW-1185">Reference proteome</keyword>
<sequence length="289" mass="32731">MKRLSIVTLVIFMFFSGGGYAQKVGKSIQLLDRKLRKFETWMCVPHASVSGLPEGTYQSENVHDGEPMGLNNDVKDVFSVIREDGELVLKVSGEIYGGLTTKAEYANYHLSMWQKWGDKKWPPRENALRDSGILYHCYGPHAAFWEVWKYCLEFQVQETDLADFIGLGSEADVKGIVKEENGKNRKWYDPTADSYLKPGGLIQASKELDAPHGEWNHLELYVVGDRAIHVVNGQIVNVLENTRKPDGTTLRSGQIQIQSEAAEVYYKEIVLTPISEFPVEIISQVRFEN</sequence>
<dbReference type="Proteomes" id="UP000256779">
    <property type="component" value="Unassembled WGS sequence"/>
</dbReference>
<evidence type="ECO:0000259" key="1">
    <source>
        <dbReference type="Pfam" id="PF06439"/>
    </source>
</evidence>
<dbReference type="InterPro" id="IPR010496">
    <property type="entry name" value="AL/BT2_dom"/>
</dbReference>
<feature type="domain" description="3-keto-alpha-glucoside-1,2-lyase/3-keto-2-hydroxy-glucal hydratase" evidence="1">
    <location>
        <begin position="81"/>
        <end position="271"/>
    </location>
</feature>
<dbReference type="Pfam" id="PF06439">
    <property type="entry name" value="3keto-disac_hyd"/>
    <property type="match status" value="1"/>
</dbReference>
<comment type="caution">
    <text evidence="2">The sequence shown here is derived from an EMBL/GenBank/DDBJ whole genome shotgun (WGS) entry which is preliminary data.</text>
</comment>
<accession>A0A3D9L2W6</accession>
<dbReference type="AlphaFoldDB" id="A0A3D9L2W6"/>
<organism evidence="2 3">
    <name type="scientific">Marinoscillum furvescens DSM 4134</name>
    <dbReference type="NCBI Taxonomy" id="1122208"/>
    <lineage>
        <taxon>Bacteria</taxon>
        <taxon>Pseudomonadati</taxon>
        <taxon>Bacteroidota</taxon>
        <taxon>Cytophagia</taxon>
        <taxon>Cytophagales</taxon>
        <taxon>Reichenbachiellaceae</taxon>
        <taxon>Marinoscillum</taxon>
    </lineage>
</organism>